<dbReference type="Proteomes" id="UP000298138">
    <property type="component" value="Unassembled WGS sequence"/>
</dbReference>
<proteinExistence type="predicted"/>
<dbReference type="InParanoid" id="A0A4S2N213"/>
<evidence type="ECO:0000313" key="1">
    <source>
        <dbReference type="EMBL" id="TGZ83063.1"/>
    </source>
</evidence>
<protein>
    <submittedName>
        <fullName evidence="1">Uncharacterized protein</fullName>
    </submittedName>
</protein>
<reference evidence="1 2" key="1">
    <citation type="submission" date="2019-04" db="EMBL/GenBank/DDBJ databases">
        <title>Comparative genomics and transcriptomics to analyze fruiting body development in filamentous ascomycetes.</title>
        <authorList>
            <consortium name="DOE Joint Genome Institute"/>
            <person name="Lutkenhaus R."/>
            <person name="Traeger S."/>
            <person name="Breuer J."/>
            <person name="Kuo A."/>
            <person name="Lipzen A."/>
            <person name="Pangilinan J."/>
            <person name="Dilworth D."/>
            <person name="Sandor L."/>
            <person name="Poggeler S."/>
            <person name="Barry K."/>
            <person name="Grigoriev I.V."/>
            <person name="Nowrousian M."/>
        </authorList>
    </citation>
    <scope>NUCLEOTIDE SEQUENCE [LARGE SCALE GENOMIC DNA]</scope>
    <source>
        <strain evidence="1 2">CBS 389.68</strain>
    </source>
</reference>
<dbReference type="EMBL" id="ML220114">
    <property type="protein sequence ID" value="TGZ83063.1"/>
    <property type="molecule type" value="Genomic_DNA"/>
</dbReference>
<keyword evidence="2" id="KW-1185">Reference proteome</keyword>
<name>A0A4S2N213_9PEZI</name>
<gene>
    <name evidence="1" type="ORF">EX30DRAFT_147599</name>
</gene>
<evidence type="ECO:0000313" key="2">
    <source>
        <dbReference type="Proteomes" id="UP000298138"/>
    </source>
</evidence>
<organism evidence="1 2">
    <name type="scientific">Ascodesmis nigricans</name>
    <dbReference type="NCBI Taxonomy" id="341454"/>
    <lineage>
        <taxon>Eukaryota</taxon>
        <taxon>Fungi</taxon>
        <taxon>Dikarya</taxon>
        <taxon>Ascomycota</taxon>
        <taxon>Pezizomycotina</taxon>
        <taxon>Pezizomycetes</taxon>
        <taxon>Pezizales</taxon>
        <taxon>Ascodesmidaceae</taxon>
        <taxon>Ascodesmis</taxon>
    </lineage>
</organism>
<sequence>MIKLGHNDLDYTVQYHTTSPSNRIIPSISFHFIMLQINILLIVSSVALQHACSPLQTALHHNILSFQSDTLTSLYSSEINRSNNPFRIQEHLICGLESIVEEI</sequence>
<accession>A0A4S2N213</accession>
<dbReference type="AlphaFoldDB" id="A0A4S2N213"/>